<name>A0A6B3RT06_9RHOB</name>
<accession>A0A6B3RT06</accession>
<dbReference type="Pfam" id="PF09836">
    <property type="entry name" value="DUF2063"/>
    <property type="match status" value="1"/>
</dbReference>
<evidence type="ECO:0000313" key="2">
    <source>
        <dbReference type="EMBL" id="NEX48661.1"/>
    </source>
</evidence>
<dbReference type="EMBL" id="JAAIKE010000015">
    <property type="protein sequence ID" value="NEX48661.1"/>
    <property type="molecule type" value="Genomic_DNA"/>
</dbReference>
<dbReference type="Gene3D" id="1.10.150.690">
    <property type="entry name" value="DUF2063"/>
    <property type="match status" value="1"/>
</dbReference>
<organism evidence="2 3">
    <name type="scientific">Pseudotabrizicola algicola</name>
    <dbReference type="NCBI Taxonomy" id="2709381"/>
    <lineage>
        <taxon>Bacteria</taxon>
        <taxon>Pseudomonadati</taxon>
        <taxon>Pseudomonadota</taxon>
        <taxon>Alphaproteobacteria</taxon>
        <taxon>Rhodobacterales</taxon>
        <taxon>Paracoccaceae</taxon>
        <taxon>Pseudotabrizicola</taxon>
    </lineage>
</organism>
<gene>
    <name evidence="2" type="ORF">G3572_20905</name>
</gene>
<evidence type="ECO:0000313" key="3">
    <source>
        <dbReference type="Proteomes" id="UP000481421"/>
    </source>
</evidence>
<reference evidence="2 3" key="1">
    <citation type="submission" date="2020-02" db="EMBL/GenBank/DDBJ databases">
        <title>Rhodobacter algicola sp. nov., isolated from microalga culture.</title>
        <authorList>
            <person name="Park C.-Y."/>
        </authorList>
    </citation>
    <scope>NUCLEOTIDE SEQUENCE [LARGE SCALE GENOMIC DNA]</scope>
    <source>
        <strain evidence="2 3">ETT8</strain>
    </source>
</reference>
<dbReference type="InterPro" id="IPR044922">
    <property type="entry name" value="DUF2063_N_sf"/>
</dbReference>
<keyword evidence="3" id="KW-1185">Reference proteome</keyword>
<feature type="domain" description="Putative DNA-binding" evidence="1">
    <location>
        <begin position="10"/>
        <end position="77"/>
    </location>
</feature>
<protein>
    <submittedName>
        <fullName evidence="2">DUF2063 domain-containing protein</fullName>
    </submittedName>
</protein>
<dbReference type="AlphaFoldDB" id="A0A6B3RT06"/>
<dbReference type="InterPro" id="IPR018640">
    <property type="entry name" value="DUF2063"/>
</dbReference>
<comment type="caution">
    <text evidence="2">The sequence shown here is derived from an EMBL/GenBank/DDBJ whole genome shotgun (WGS) entry which is preliminary data.</text>
</comment>
<evidence type="ECO:0000259" key="1">
    <source>
        <dbReference type="Pfam" id="PF09836"/>
    </source>
</evidence>
<proteinExistence type="predicted"/>
<sequence length="230" mass="24430">MPAGVLAQDAAEAARRFAVYRNNGAVSLSEALGSRFPVIRQLVGASFFAALARAYLETSRPRSPVLAEWGASFAAFLEHFPPLAAYPYLGDVARIEYARGRAFHAADAPPVDPRALAGADPDRVRLGLHPSVHLLDCAYPAVSIWMRNQPGAQPAPLESGPQTALILRDPAFQVPVRALGPGDAALLHALMAGATLTRAADMAQQRQAGHEPQPLLVSLMQSGAITEARE</sequence>
<dbReference type="Proteomes" id="UP000481421">
    <property type="component" value="Unassembled WGS sequence"/>
</dbReference>